<dbReference type="GO" id="GO:0003690">
    <property type="term" value="F:double-stranded DNA binding"/>
    <property type="evidence" value="ECO:0007669"/>
    <property type="project" value="UniProtKB-UniRule"/>
</dbReference>
<keyword evidence="1" id="KW-0234">DNA repair</keyword>
<keyword evidence="1" id="KW-0233">DNA recombination</keyword>
<keyword evidence="1" id="KW-0227">DNA damage</keyword>
<dbReference type="GO" id="GO:0006303">
    <property type="term" value="P:double-strand break repair via nonhomologous end joining"/>
    <property type="evidence" value="ECO:0007669"/>
    <property type="project" value="UniProtKB-UniRule"/>
</dbReference>
<dbReference type="InterPro" id="IPR009187">
    <property type="entry name" value="Prok_Ku"/>
</dbReference>
<dbReference type="PANTHER" id="PTHR41251:SF1">
    <property type="entry name" value="NON-HOMOLOGOUS END JOINING PROTEIN KU"/>
    <property type="match status" value="1"/>
</dbReference>
<dbReference type="AlphaFoldDB" id="A0A433WK22"/>
<protein>
    <recommendedName>
        <fullName evidence="1">Non-homologous end joining protein Ku</fullName>
    </recommendedName>
</protein>
<dbReference type="GO" id="GO:0006310">
    <property type="term" value="P:DNA recombination"/>
    <property type="evidence" value="ECO:0007669"/>
    <property type="project" value="UniProtKB-KW"/>
</dbReference>
<comment type="subunit">
    <text evidence="1">Homodimer. Interacts with LigD.</text>
</comment>
<dbReference type="Proteomes" id="UP000281028">
    <property type="component" value="Unassembled WGS sequence"/>
</dbReference>
<sequence length="260" mass="29930">MRSIWSGSIGFGLVNIPVKIYSATQDSRLDLDMLDSKGLAHIKFKRVNENTGKEVPWEQIVKGYLYNDEYVVLEDEDFEAASPKKSKIIEIESFVEEVEIDDIYFENPYYLEPGKGGEKAYELLLKSLEKTGKVGLSRFVLRTQEHLSVIRPRENYLLLQQLRFEEEIRSPEELTLPSQVTINKKELDMAVELIKQYSAEFDISQYKDEYKAELLKIIKAKASGKKPVIKKMKVVHTKSDDLFEQLKASLTKPTGKKRAS</sequence>
<gene>
    <name evidence="1" type="primary">ku</name>
    <name evidence="2" type="ORF">ECE50_022755</name>
</gene>
<comment type="caution">
    <text evidence="2">The sequence shown here is derived from an EMBL/GenBank/DDBJ whole genome shotgun (WGS) entry which is preliminary data.</text>
</comment>
<dbReference type="NCBIfam" id="TIGR02772">
    <property type="entry name" value="Ku_bact"/>
    <property type="match status" value="1"/>
</dbReference>
<reference evidence="2" key="1">
    <citation type="submission" date="2020-05" db="EMBL/GenBank/DDBJ databases">
        <title>Chitinophaga laudate sp. nov., isolated from a tropical peat swamp.</title>
        <authorList>
            <person name="Goh C.B.S."/>
            <person name="Lee M.S."/>
            <person name="Parimannan S."/>
            <person name="Pasbakhsh P."/>
            <person name="Yule C.M."/>
            <person name="Rajandas H."/>
            <person name="Loke S."/>
            <person name="Croft L."/>
            <person name="Tan J.B.L."/>
        </authorList>
    </citation>
    <scope>NUCLEOTIDE SEQUENCE</scope>
    <source>
        <strain evidence="2">Mgbs1</strain>
    </source>
</reference>
<keyword evidence="3" id="KW-1185">Reference proteome</keyword>
<name>A0A433WK22_9BACT</name>
<organism evidence="2 3">
    <name type="scientific">Chitinophaga solisilvae</name>
    <dbReference type="NCBI Taxonomy" id="1233460"/>
    <lineage>
        <taxon>Bacteria</taxon>
        <taxon>Pseudomonadati</taxon>
        <taxon>Bacteroidota</taxon>
        <taxon>Chitinophagia</taxon>
        <taxon>Chitinophagales</taxon>
        <taxon>Chitinophagaceae</taxon>
        <taxon>Chitinophaga</taxon>
    </lineage>
</organism>
<dbReference type="Pfam" id="PF02735">
    <property type="entry name" value="Ku"/>
    <property type="match status" value="1"/>
</dbReference>
<dbReference type="HAMAP" id="MF_01875">
    <property type="entry name" value="Prokaryotic_Ku"/>
    <property type="match status" value="1"/>
</dbReference>
<evidence type="ECO:0000256" key="1">
    <source>
        <dbReference type="HAMAP-Rule" id="MF_01875"/>
    </source>
</evidence>
<evidence type="ECO:0000313" key="3">
    <source>
        <dbReference type="Proteomes" id="UP000281028"/>
    </source>
</evidence>
<comment type="function">
    <text evidence="1">With LigD forms a non-homologous end joining (NHEJ) DNA repair enzyme, which repairs dsDNA breaks with reduced fidelity. Binds linear dsDNA with 5'- and 3'- overhangs but not closed circular dsDNA nor ssDNA. Recruits and stimulates the ligase activity of LigD.</text>
</comment>
<evidence type="ECO:0000313" key="2">
    <source>
        <dbReference type="EMBL" id="NSL89680.1"/>
    </source>
</evidence>
<dbReference type="InterPro" id="IPR006164">
    <property type="entry name" value="DNA_bd_Ku70/Ku80"/>
</dbReference>
<dbReference type="CDD" id="cd00789">
    <property type="entry name" value="KU_like"/>
    <property type="match status" value="1"/>
</dbReference>
<dbReference type="InterPro" id="IPR016194">
    <property type="entry name" value="SPOC-like_C_dom_sf"/>
</dbReference>
<comment type="similarity">
    <text evidence="1">Belongs to the prokaryotic Ku family.</text>
</comment>
<dbReference type="EMBL" id="RIAR02000001">
    <property type="protein sequence ID" value="NSL89680.1"/>
    <property type="molecule type" value="Genomic_DNA"/>
</dbReference>
<keyword evidence="1" id="KW-0238">DNA-binding</keyword>
<accession>A0A433WK22</accession>
<dbReference type="OrthoDB" id="9795084at2"/>
<dbReference type="PANTHER" id="PTHR41251">
    <property type="entry name" value="NON-HOMOLOGOUS END JOINING PROTEIN KU"/>
    <property type="match status" value="1"/>
</dbReference>
<dbReference type="Gene3D" id="2.40.290.10">
    <property type="match status" value="1"/>
</dbReference>
<dbReference type="SUPFAM" id="SSF100939">
    <property type="entry name" value="SPOC domain-like"/>
    <property type="match status" value="1"/>
</dbReference>
<dbReference type="SMART" id="SM00559">
    <property type="entry name" value="Ku78"/>
    <property type="match status" value="1"/>
</dbReference>
<proteinExistence type="inferred from homology"/>
<dbReference type="PIRSF" id="PIRSF006493">
    <property type="entry name" value="Prok_Ku"/>
    <property type="match status" value="1"/>
</dbReference>